<dbReference type="OrthoDB" id="9805760at2"/>
<organism evidence="2 3">
    <name type="scientific">Flavilitoribacter nigricans (strain ATCC 23147 / DSM 23189 / NBRC 102662 / NCIMB 1420 / SS-2)</name>
    <name type="common">Lewinella nigricans</name>
    <dbReference type="NCBI Taxonomy" id="1122177"/>
    <lineage>
        <taxon>Bacteria</taxon>
        <taxon>Pseudomonadati</taxon>
        <taxon>Bacteroidota</taxon>
        <taxon>Saprospiria</taxon>
        <taxon>Saprospirales</taxon>
        <taxon>Lewinellaceae</taxon>
        <taxon>Flavilitoribacter</taxon>
    </lineage>
</organism>
<evidence type="ECO:0000313" key="3">
    <source>
        <dbReference type="Proteomes" id="UP000223913"/>
    </source>
</evidence>
<proteinExistence type="predicted"/>
<dbReference type="Pfam" id="PF09603">
    <property type="entry name" value="Fib_succ_major"/>
    <property type="match status" value="1"/>
</dbReference>
<dbReference type="NCBIfam" id="TIGR02145">
    <property type="entry name" value="Fib_succ_major"/>
    <property type="match status" value="1"/>
</dbReference>
<comment type="caution">
    <text evidence="2">The sequence shown here is derived from an EMBL/GenBank/DDBJ whole genome shotgun (WGS) entry which is preliminary data.</text>
</comment>
<evidence type="ECO:0000313" key="2">
    <source>
        <dbReference type="EMBL" id="PHN04347.1"/>
    </source>
</evidence>
<reference evidence="2 3" key="1">
    <citation type="submission" date="2017-10" db="EMBL/GenBank/DDBJ databases">
        <title>The draft genome sequence of Lewinella nigricans NBRC 102662.</title>
        <authorList>
            <person name="Wang K."/>
        </authorList>
    </citation>
    <scope>NUCLEOTIDE SEQUENCE [LARGE SCALE GENOMIC DNA]</scope>
    <source>
        <strain evidence="2 3">NBRC 102662</strain>
    </source>
</reference>
<feature type="domain" description="Fibrobacter succinogenes major paralogous" evidence="1">
    <location>
        <begin position="257"/>
        <end position="423"/>
    </location>
</feature>
<protein>
    <recommendedName>
        <fullName evidence="1">Fibrobacter succinogenes major paralogous domain-containing protein</fullName>
    </recommendedName>
</protein>
<dbReference type="Proteomes" id="UP000223913">
    <property type="component" value="Unassembled WGS sequence"/>
</dbReference>
<dbReference type="InterPro" id="IPR011871">
    <property type="entry name" value="Fib_succ_major"/>
</dbReference>
<keyword evidence="3" id="KW-1185">Reference proteome</keyword>
<dbReference type="AlphaFoldDB" id="A0A2D0N7A2"/>
<dbReference type="EMBL" id="PDUD01000026">
    <property type="protein sequence ID" value="PHN04347.1"/>
    <property type="molecule type" value="Genomic_DNA"/>
</dbReference>
<sequence length="424" mass="48803">MTKNITVLNFKIHSLILHLALMKKTGLVSLILIISIISNAQSNQIEVNAEINVPCKIIKRENVTFLKIQNRVMRNLIDTIIDIENSLANVLLVEDNVDRILAISKNGQKIIAYDKDFLASIKDLSKTDFWNKVWMITHQIGHLVSLDTSCVSCNEKLSEINADFFSGQMLYKLGLRQNQLSIINPTYISESELLSKQKRLTAIYTGFNSAKEDLLKRKSLQSLPVDEEEQNTVEHSKVNESDGDDRDLKDYDYVYLNGLKWMTKNLNLNIPDSWCYGTSNQSSYCDVYGRLYTYESAYQACDSVGWRLPTLKEWNDMIKKIVPKDDNFNEGASTYSTYAFKRLTEGGKVGLEIQMSGYKLYRWRASTYSEIMRHRPVFISTGFWTATQYDENYAYRYYLSSNNSLLLEGIENKKTGFSCRCVKE</sequence>
<name>A0A2D0N7A2_FLAN2</name>
<dbReference type="RefSeq" id="WP_099152373.1">
    <property type="nucleotide sequence ID" value="NZ_PDUD01000026.1"/>
</dbReference>
<evidence type="ECO:0000259" key="1">
    <source>
        <dbReference type="Pfam" id="PF09603"/>
    </source>
</evidence>
<gene>
    <name evidence="2" type="ORF">CRP01_22560</name>
</gene>
<accession>A0A2D0N7A2</accession>